<protein>
    <submittedName>
        <fullName evidence="2">Uncharacterized protein</fullName>
    </submittedName>
</protein>
<sequence length="233" mass="26441">MQAASQQSWKISINARAKKFHFKFKATTIDPTWKFFKLSLFLRLHEFLLQVKTDSTPRQPPTPLKSKFLKIFRRFNARSAKKRAVGAEKTSILQNPESKIPADPLRRSTNEEPICIGSLFVGSLALLSKSISEKDEKGTTIHGLFIMSFLALFFKKYVTGKAKALLLFLTIVLVVSAAKFPLDKYIYYKSKDCAFQLVWKAWNYAASSGCLYVLSQVIFSRFCQFVGVNSGTK</sequence>
<feature type="transmembrane region" description="Helical" evidence="1">
    <location>
        <begin position="164"/>
        <end position="182"/>
    </location>
</feature>
<comment type="caution">
    <text evidence="2">The sequence shown here is derived from an EMBL/GenBank/DDBJ whole genome shotgun (WGS) entry which is preliminary data.</text>
</comment>
<dbReference type="AlphaFoldDB" id="A0A2C9VH26"/>
<evidence type="ECO:0000313" key="3">
    <source>
        <dbReference type="Proteomes" id="UP000091857"/>
    </source>
</evidence>
<keyword evidence="1" id="KW-0812">Transmembrane</keyword>
<gene>
    <name evidence="2" type="ORF">MANES_08G171400v8</name>
</gene>
<evidence type="ECO:0000256" key="1">
    <source>
        <dbReference type="SAM" id="Phobius"/>
    </source>
</evidence>
<dbReference type="Gramene" id="Manes.08G171400.1.v8.1">
    <property type="protein sequence ID" value="Manes.08G171400.1.v8.1.CDS"/>
    <property type="gene ID" value="Manes.08G171400.v8.1"/>
</dbReference>
<dbReference type="EMBL" id="CM004394">
    <property type="protein sequence ID" value="OAY44684.1"/>
    <property type="molecule type" value="Genomic_DNA"/>
</dbReference>
<organism evidence="2 3">
    <name type="scientific">Manihot esculenta</name>
    <name type="common">Cassava</name>
    <name type="synonym">Jatropha manihot</name>
    <dbReference type="NCBI Taxonomy" id="3983"/>
    <lineage>
        <taxon>Eukaryota</taxon>
        <taxon>Viridiplantae</taxon>
        <taxon>Streptophyta</taxon>
        <taxon>Embryophyta</taxon>
        <taxon>Tracheophyta</taxon>
        <taxon>Spermatophyta</taxon>
        <taxon>Magnoliopsida</taxon>
        <taxon>eudicotyledons</taxon>
        <taxon>Gunneridae</taxon>
        <taxon>Pentapetalae</taxon>
        <taxon>rosids</taxon>
        <taxon>fabids</taxon>
        <taxon>Malpighiales</taxon>
        <taxon>Euphorbiaceae</taxon>
        <taxon>Crotonoideae</taxon>
        <taxon>Manihoteae</taxon>
        <taxon>Manihot</taxon>
    </lineage>
</organism>
<proteinExistence type="predicted"/>
<reference evidence="3" key="1">
    <citation type="journal article" date="2016" name="Nat. Biotechnol.">
        <title>Sequencing wild and cultivated cassava and related species reveals extensive interspecific hybridization and genetic diversity.</title>
        <authorList>
            <person name="Bredeson J.V."/>
            <person name="Lyons J.B."/>
            <person name="Prochnik S.E."/>
            <person name="Wu G.A."/>
            <person name="Ha C.M."/>
            <person name="Edsinger-Gonzales E."/>
            <person name="Grimwood J."/>
            <person name="Schmutz J."/>
            <person name="Rabbi I.Y."/>
            <person name="Egesi C."/>
            <person name="Nauluvula P."/>
            <person name="Lebot V."/>
            <person name="Ndunguru J."/>
            <person name="Mkamilo G."/>
            <person name="Bart R.S."/>
            <person name="Setter T.L."/>
            <person name="Gleadow R.M."/>
            <person name="Kulakow P."/>
            <person name="Ferguson M.E."/>
            <person name="Rounsley S."/>
            <person name="Rokhsar D.S."/>
        </authorList>
    </citation>
    <scope>NUCLEOTIDE SEQUENCE [LARGE SCALE GENOMIC DNA]</scope>
    <source>
        <strain evidence="3">cv. AM560-2</strain>
    </source>
</reference>
<dbReference type="OrthoDB" id="1692153at2759"/>
<accession>A0A2C9VH26</accession>
<keyword evidence="1" id="KW-0472">Membrane</keyword>
<dbReference type="Proteomes" id="UP000091857">
    <property type="component" value="Chromosome 8"/>
</dbReference>
<name>A0A2C9VH26_MANES</name>
<keyword evidence="3" id="KW-1185">Reference proteome</keyword>
<keyword evidence="1" id="KW-1133">Transmembrane helix</keyword>
<evidence type="ECO:0000313" key="2">
    <source>
        <dbReference type="EMBL" id="OAY44684.1"/>
    </source>
</evidence>